<evidence type="ECO:0000313" key="3">
    <source>
        <dbReference type="Proteomes" id="UP001295423"/>
    </source>
</evidence>
<comment type="caution">
    <text evidence="2">The sequence shown here is derived from an EMBL/GenBank/DDBJ whole genome shotgun (WGS) entry which is preliminary data.</text>
</comment>
<name>A0AAD2FTQ5_9STRA</name>
<dbReference type="PROSITE" id="PS50096">
    <property type="entry name" value="IQ"/>
    <property type="match status" value="1"/>
</dbReference>
<feature type="coiled-coil region" evidence="1">
    <location>
        <begin position="95"/>
        <end position="122"/>
    </location>
</feature>
<keyword evidence="1" id="KW-0175">Coiled coil</keyword>
<evidence type="ECO:0000313" key="2">
    <source>
        <dbReference type="EMBL" id="CAJ1952901.1"/>
    </source>
</evidence>
<dbReference type="Proteomes" id="UP001295423">
    <property type="component" value="Unassembled WGS sequence"/>
</dbReference>
<reference evidence="2" key="1">
    <citation type="submission" date="2023-08" db="EMBL/GenBank/DDBJ databases">
        <authorList>
            <person name="Audoor S."/>
            <person name="Bilcke G."/>
        </authorList>
    </citation>
    <scope>NUCLEOTIDE SEQUENCE</scope>
</reference>
<evidence type="ECO:0000256" key="1">
    <source>
        <dbReference type="SAM" id="Coils"/>
    </source>
</evidence>
<organism evidence="2 3">
    <name type="scientific">Cylindrotheca closterium</name>
    <dbReference type="NCBI Taxonomy" id="2856"/>
    <lineage>
        <taxon>Eukaryota</taxon>
        <taxon>Sar</taxon>
        <taxon>Stramenopiles</taxon>
        <taxon>Ochrophyta</taxon>
        <taxon>Bacillariophyta</taxon>
        <taxon>Bacillariophyceae</taxon>
        <taxon>Bacillariophycidae</taxon>
        <taxon>Bacillariales</taxon>
        <taxon>Bacillariaceae</taxon>
        <taxon>Cylindrotheca</taxon>
    </lineage>
</organism>
<accession>A0AAD2FTQ5</accession>
<sequence>MSMSFPVEICYEFSKNLEGLLDPTIDTTIVAIKDEEGTVATEATSEQSVAQIIDQKAATQIQAVARGRIVRNKAMKQSEQKAVMDTRTKAGQTIMNEEEEGKESIEDNIRSVRELLKKKQATWERCQKGRIGEKDGSTQTFIRTGFMTVHTKTENRKVQFTSRAEKSEKSYDMQALEVLPGKLEGIFEVHYDEFGFVNYEGFLEKSLLLHERVLQPFLLKLKGHLERVNVLLAEIDAWLAEPQADLAFLKKIFGLDEKLTITTETTTLKECELEDDFQVNGSFNIQTSRDQKMLGKLLVFISE</sequence>
<gene>
    <name evidence="2" type="ORF">CYCCA115_LOCUS13773</name>
</gene>
<dbReference type="EMBL" id="CAKOGP040001814">
    <property type="protein sequence ID" value="CAJ1952901.1"/>
    <property type="molecule type" value="Genomic_DNA"/>
</dbReference>
<protein>
    <submittedName>
        <fullName evidence="2">Uncharacterized protein</fullName>
    </submittedName>
</protein>
<dbReference type="AlphaFoldDB" id="A0AAD2FTQ5"/>
<keyword evidence="3" id="KW-1185">Reference proteome</keyword>
<proteinExistence type="predicted"/>